<protein>
    <recommendedName>
        <fullName evidence="3">Aminoglycoside 3'-phosphotransferase</fullName>
        <ecNumber evidence="2">2.7.1.95</ecNumber>
    </recommendedName>
</protein>
<dbReference type="InterPro" id="IPR024165">
    <property type="entry name" value="Kan/Strep_kinase"/>
</dbReference>
<feature type="active site" description="Proton acceptor" evidence="11">
    <location>
        <position position="189"/>
    </location>
</feature>
<evidence type="ECO:0000256" key="7">
    <source>
        <dbReference type="ARBA" id="ARBA00022840"/>
    </source>
</evidence>
<evidence type="ECO:0000256" key="5">
    <source>
        <dbReference type="ARBA" id="ARBA00022741"/>
    </source>
</evidence>
<evidence type="ECO:0000256" key="4">
    <source>
        <dbReference type="ARBA" id="ARBA00022679"/>
    </source>
</evidence>
<keyword evidence="7 10" id="KW-0067">ATP-binding</keyword>
<dbReference type="GO" id="GO:0008910">
    <property type="term" value="F:kanamycin kinase activity"/>
    <property type="evidence" value="ECO:0007669"/>
    <property type="project" value="UniProtKB-EC"/>
</dbReference>
<name>A0A1Z1N0Y9_KLEAE</name>
<evidence type="ECO:0000256" key="9">
    <source>
        <dbReference type="ARBA" id="ARBA00048925"/>
    </source>
</evidence>
<dbReference type="RefSeq" id="WP_004206941.1">
    <property type="nucleotide sequence ID" value="NZ_KY093013.1"/>
</dbReference>
<dbReference type="InterPro" id="IPR002575">
    <property type="entry name" value="Aminoglycoside_PTrfase"/>
</dbReference>
<evidence type="ECO:0000313" key="14">
    <source>
        <dbReference type="EMBL" id="ARW72863.1"/>
    </source>
</evidence>
<comment type="catalytic activity">
    <reaction evidence="9">
        <text>kanamycin A + ATP = kanamycin 3'-phosphate + ADP + H(+)</text>
        <dbReference type="Rhea" id="RHEA:24256"/>
        <dbReference type="ChEBI" id="CHEBI:15378"/>
        <dbReference type="ChEBI" id="CHEBI:30616"/>
        <dbReference type="ChEBI" id="CHEBI:57909"/>
        <dbReference type="ChEBI" id="CHEBI:58214"/>
        <dbReference type="ChEBI" id="CHEBI:456216"/>
        <dbReference type="EC" id="2.7.1.95"/>
    </reaction>
</comment>
<evidence type="ECO:0000256" key="8">
    <source>
        <dbReference type="ARBA" id="ARBA00023251"/>
    </source>
</evidence>
<keyword evidence="4 10" id="KW-0808">Transferase</keyword>
<sequence>MDKLPNFIFENYSDLKIERDTEGWSPAEVYSVTTKKKRWFLKRSHTRYNKTTYNVRREKEIIEWAYPKFRVPQIIHYEEAKEYNSLLMNHIGGSSLEMLGPSITLEKYIDYYVQSLKLMQSINIENCPYNNCIKNRIIELEYLLENDLADINSNNWEEDTREHFRNGKDLFNYIVNNKPNEDLVFSHGDMTNSNIFIENEEVGFIDLGRCGLADKWVDIAFCVRDIREISNENKWIKMLFDKLEIVPNWDKMRYYILLDELF</sequence>
<evidence type="ECO:0000256" key="10">
    <source>
        <dbReference type="PIRNR" id="PIRNR000706"/>
    </source>
</evidence>
<geneLocation type="plasmid" evidence="14">
    <name>pEaer-4382b</name>
</geneLocation>
<feature type="binding site" evidence="12">
    <location>
        <position position="206"/>
    </location>
    <ligand>
        <name>Mg(2+)</name>
        <dbReference type="ChEBI" id="CHEBI:18420"/>
    </ligand>
</feature>
<keyword evidence="8 10" id="KW-0046">Antibiotic resistance</keyword>
<feature type="domain" description="Aminoglycoside phosphotransferase" evidence="13">
    <location>
        <begin position="17"/>
        <end position="255"/>
    </location>
</feature>
<dbReference type="Gene3D" id="3.30.200.20">
    <property type="entry name" value="Phosphorylase Kinase, domain 1"/>
    <property type="match status" value="1"/>
</dbReference>
<feature type="binding site" evidence="12">
    <location>
        <position position="194"/>
    </location>
    <ligand>
        <name>Mg(2+)</name>
        <dbReference type="ChEBI" id="CHEBI:18420"/>
    </ligand>
</feature>
<evidence type="ECO:0000256" key="2">
    <source>
        <dbReference type="ARBA" id="ARBA00012193"/>
    </source>
</evidence>
<evidence type="ECO:0000256" key="6">
    <source>
        <dbReference type="ARBA" id="ARBA00022777"/>
    </source>
</evidence>
<reference evidence="14" key="1">
    <citation type="submission" date="2016-11" db="EMBL/GenBank/DDBJ databases">
        <title>Two KPC-3-encoding plasmids from the same Enterobacter aerogenes strain of wildlife origin.</title>
        <authorList>
            <person name="Kutilova I."/>
            <person name="Papagiannitsis C.C."/>
            <person name="Dolejska M."/>
        </authorList>
    </citation>
    <scope>NUCLEOTIDE SEQUENCE</scope>
    <source>
        <strain evidence="14">Eaer-4382</strain>
        <plasmid evidence="14">pEaer-4382b</plasmid>
    </source>
</reference>
<dbReference type="CDD" id="cd05150">
    <property type="entry name" value="APH"/>
    <property type="match status" value="1"/>
</dbReference>
<keyword evidence="14" id="KW-0614">Plasmid</keyword>
<organism evidence="14">
    <name type="scientific">Klebsiella aerogenes</name>
    <name type="common">Enterobacter aerogenes</name>
    <dbReference type="NCBI Taxonomy" id="548"/>
    <lineage>
        <taxon>Bacteria</taxon>
        <taxon>Pseudomonadati</taxon>
        <taxon>Pseudomonadota</taxon>
        <taxon>Gammaproteobacteria</taxon>
        <taxon>Enterobacterales</taxon>
        <taxon>Enterobacteriaceae</taxon>
        <taxon>Klebsiella/Raoultella group</taxon>
        <taxon>Klebsiella</taxon>
    </lineage>
</organism>
<evidence type="ECO:0000256" key="11">
    <source>
        <dbReference type="PIRSR" id="PIRSR000706-1"/>
    </source>
</evidence>
<evidence type="ECO:0000256" key="3">
    <source>
        <dbReference type="ARBA" id="ARBA00017903"/>
    </source>
</evidence>
<dbReference type="InterPro" id="IPR011009">
    <property type="entry name" value="Kinase-like_dom_sf"/>
</dbReference>
<dbReference type="NCBIfam" id="NF033112">
    <property type="entry name" value="APH_3p_A16"/>
    <property type="match status" value="1"/>
</dbReference>
<comment type="similarity">
    <text evidence="1 10">Belongs to the aminoglycoside phosphotransferase family.</text>
</comment>
<evidence type="ECO:0000256" key="1">
    <source>
        <dbReference type="ARBA" id="ARBA00006219"/>
    </source>
</evidence>
<dbReference type="PANTHER" id="PTHR21310">
    <property type="entry name" value="AMINOGLYCOSIDE PHOSPHOTRANSFERASE-RELATED-RELATED"/>
    <property type="match status" value="1"/>
</dbReference>
<evidence type="ECO:0000259" key="13">
    <source>
        <dbReference type="Pfam" id="PF01636"/>
    </source>
</evidence>
<evidence type="ECO:0000256" key="12">
    <source>
        <dbReference type="PIRSR" id="PIRSR000706-2"/>
    </source>
</evidence>
<dbReference type="EC" id="2.7.1.95" evidence="2"/>
<keyword evidence="6 10" id="KW-0418">Kinase</keyword>
<dbReference type="InterPro" id="IPR051678">
    <property type="entry name" value="AGP_Transferase"/>
</dbReference>
<dbReference type="GO" id="GO:0005524">
    <property type="term" value="F:ATP binding"/>
    <property type="evidence" value="ECO:0007669"/>
    <property type="project" value="UniProtKB-KW"/>
</dbReference>
<dbReference type="PIRSF" id="PIRSF000706">
    <property type="entry name" value="Kanamycin_kin"/>
    <property type="match status" value="1"/>
</dbReference>
<dbReference type="GO" id="GO:0046872">
    <property type="term" value="F:metal ion binding"/>
    <property type="evidence" value="ECO:0007669"/>
    <property type="project" value="UniProtKB-KW"/>
</dbReference>
<keyword evidence="5 10" id="KW-0547">Nucleotide-binding</keyword>
<dbReference type="NCBIfam" id="NF033068">
    <property type="entry name" value="APH_3p"/>
    <property type="match status" value="1"/>
</dbReference>
<dbReference type="EMBL" id="KY093013">
    <property type="protein sequence ID" value="ARW72863.1"/>
    <property type="molecule type" value="Genomic_DNA"/>
</dbReference>
<dbReference type="GO" id="GO:0046677">
    <property type="term" value="P:response to antibiotic"/>
    <property type="evidence" value="ECO:0007669"/>
    <property type="project" value="UniProtKB-KW"/>
</dbReference>
<dbReference type="Gene3D" id="3.90.1200.10">
    <property type="match status" value="1"/>
</dbReference>
<dbReference type="AlphaFoldDB" id="A0A1Z1N0Y9"/>
<proteinExistence type="inferred from homology"/>
<accession>A0A1Z1N0Y9</accession>
<keyword evidence="12" id="KW-0479">Metal-binding</keyword>
<dbReference type="SUPFAM" id="SSF56112">
    <property type="entry name" value="Protein kinase-like (PK-like)"/>
    <property type="match status" value="1"/>
</dbReference>
<dbReference type="Pfam" id="PF01636">
    <property type="entry name" value="APH"/>
    <property type="match status" value="1"/>
</dbReference>
<keyword evidence="12" id="KW-0460">Magnesium</keyword>